<name>J0WTE7_AURST</name>
<evidence type="ECO:0000313" key="3">
    <source>
        <dbReference type="Proteomes" id="UP000006514"/>
    </source>
</evidence>
<proteinExistence type="predicted"/>
<reference evidence="3" key="1">
    <citation type="journal article" date="2012" name="Science">
        <title>The Paleozoic origin of enzymatic lignin decomposition reconstructed from 31 fungal genomes.</title>
        <authorList>
            <person name="Floudas D."/>
            <person name="Binder M."/>
            <person name="Riley R."/>
            <person name="Barry K."/>
            <person name="Blanchette R.A."/>
            <person name="Henrissat B."/>
            <person name="Martinez A.T."/>
            <person name="Otillar R."/>
            <person name="Spatafora J.W."/>
            <person name="Yadav J.S."/>
            <person name="Aerts A."/>
            <person name="Benoit I."/>
            <person name="Boyd A."/>
            <person name="Carlson A."/>
            <person name="Copeland A."/>
            <person name="Coutinho P.M."/>
            <person name="de Vries R.P."/>
            <person name="Ferreira P."/>
            <person name="Findley K."/>
            <person name="Foster B."/>
            <person name="Gaskell J."/>
            <person name="Glotzer D."/>
            <person name="Gorecki P."/>
            <person name="Heitman J."/>
            <person name="Hesse C."/>
            <person name="Hori C."/>
            <person name="Igarashi K."/>
            <person name="Jurgens J.A."/>
            <person name="Kallen N."/>
            <person name="Kersten P."/>
            <person name="Kohler A."/>
            <person name="Kuees U."/>
            <person name="Kumar T.K.A."/>
            <person name="Kuo A."/>
            <person name="LaButti K."/>
            <person name="Larrondo L.F."/>
            <person name="Lindquist E."/>
            <person name="Ling A."/>
            <person name="Lombard V."/>
            <person name="Lucas S."/>
            <person name="Lundell T."/>
            <person name="Martin R."/>
            <person name="McLaughlin D.J."/>
            <person name="Morgenstern I."/>
            <person name="Morin E."/>
            <person name="Murat C."/>
            <person name="Nagy L.G."/>
            <person name="Nolan M."/>
            <person name="Ohm R.A."/>
            <person name="Patyshakuliyeva A."/>
            <person name="Rokas A."/>
            <person name="Ruiz-Duenas F.J."/>
            <person name="Sabat G."/>
            <person name="Salamov A."/>
            <person name="Samejima M."/>
            <person name="Schmutz J."/>
            <person name="Slot J.C."/>
            <person name="St John F."/>
            <person name="Stenlid J."/>
            <person name="Sun H."/>
            <person name="Sun S."/>
            <person name="Syed K."/>
            <person name="Tsang A."/>
            <person name="Wiebenga A."/>
            <person name="Young D."/>
            <person name="Pisabarro A."/>
            <person name="Eastwood D.C."/>
            <person name="Martin F."/>
            <person name="Cullen D."/>
            <person name="Grigoriev I.V."/>
            <person name="Hibbett D.S."/>
        </authorList>
    </citation>
    <scope>NUCLEOTIDE SEQUENCE [LARGE SCALE GENOMIC DNA]</scope>
    <source>
        <strain evidence="3">TFB10046</strain>
    </source>
</reference>
<keyword evidence="1" id="KW-0812">Transmembrane</keyword>
<sequence>MYADHDGSHRSLSRLLKRVAPTLRRLHLGVYFGRYDAAFITVFAGALLLAPRLHTLSLQTRNGPVACYLSLFEALPRTLCTLALGQTFLPPHTIARDGSWDNSLNDAQDVLERVKQGALPALRDLTMGADGQTTHLVDKETEPARNPSFTMFNKRRQEELVKDAAKLGVTLNMLDKELPDQLPWFYM</sequence>
<dbReference type="InParanoid" id="J0WTE7"/>
<accession>J0WTE7</accession>
<keyword evidence="3" id="KW-1185">Reference proteome</keyword>
<keyword evidence="1" id="KW-1133">Transmembrane helix</keyword>
<dbReference type="EMBL" id="JH687886">
    <property type="protein sequence ID" value="EJD35562.1"/>
    <property type="molecule type" value="Genomic_DNA"/>
</dbReference>
<feature type="non-terminal residue" evidence="2">
    <location>
        <position position="187"/>
    </location>
</feature>
<feature type="transmembrane region" description="Helical" evidence="1">
    <location>
        <begin position="32"/>
        <end position="51"/>
    </location>
</feature>
<evidence type="ECO:0000256" key="1">
    <source>
        <dbReference type="SAM" id="Phobius"/>
    </source>
</evidence>
<keyword evidence="1" id="KW-0472">Membrane</keyword>
<organism evidence="2 3">
    <name type="scientific">Auricularia subglabra (strain TFB-10046 / SS5)</name>
    <name type="common">White-rot fungus</name>
    <name type="synonym">Auricularia delicata (strain TFB10046)</name>
    <dbReference type="NCBI Taxonomy" id="717982"/>
    <lineage>
        <taxon>Eukaryota</taxon>
        <taxon>Fungi</taxon>
        <taxon>Dikarya</taxon>
        <taxon>Basidiomycota</taxon>
        <taxon>Agaricomycotina</taxon>
        <taxon>Agaricomycetes</taxon>
        <taxon>Auriculariales</taxon>
        <taxon>Auriculariaceae</taxon>
        <taxon>Auricularia</taxon>
    </lineage>
</organism>
<dbReference type="KEGG" id="adl:AURDEDRAFT_117351"/>
<dbReference type="Proteomes" id="UP000006514">
    <property type="component" value="Unassembled WGS sequence"/>
</dbReference>
<dbReference type="AlphaFoldDB" id="J0WTE7"/>
<evidence type="ECO:0000313" key="2">
    <source>
        <dbReference type="EMBL" id="EJD35562.1"/>
    </source>
</evidence>
<gene>
    <name evidence="2" type="ORF">AURDEDRAFT_117351</name>
</gene>
<protein>
    <submittedName>
        <fullName evidence="2">Uncharacterized protein</fullName>
    </submittedName>
</protein>